<dbReference type="Gene3D" id="3.40.50.300">
    <property type="entry name" value="P-loop containing nucleotide triphosphate hydrolases"/>
    <property type="match status" value="1"/>
</dbReference>
<reference evidence="6 7" key="1">
    <citation type="submission" date="2019-06" db="EMBL/GenBank/DDBJ databases">
        <title>Sequencing the genomes of 1000 actinobacteria strains.</title>
        <authorList>
            <person name="Klenk H.-P."/>
        </authorList>
    </citation>
    <scope>NUCLEOTIDE SEQUENCE [LARGE SCALE GENOMIC DNA]</scope>
    <source>
        <strain evidence="6 7">DSM 25218</strain>
    </source>
</reference>
<name>A0A543A607_9ACTN</name>
<keyword evidence="4 6" id="KW-0067">ATP-binding</keyword>
<dbReference type="RefSeq" id="WP_141780030.1">
    <property type="nucleotide sequence ID" value="NZ_VFOV01000001.1"/>
</dbReference>
<feature type="domain" description="ABC transporter" evidence="5">
    <location>
        <begin position="10"/>
        <end position="260"/>
    </location>
</feature>
<evidence type="ECO:0000256" key="1">
    <source>
        <dbReference type="ARBA" id="ARBA00005417"/>
    </source>
</evidence>
<dbReference type="PANTHER" id="PTHR43776">
    <property type="entry name" value="TRANSPORT ATP-BINDING PROTEIN"/>
    <property type="match status" value="1"/>
</dbReference>
<protein>
    <submittedName>
        <fullName evidence="6">Peptide/nickel transport system ATP-binding protein/oligopeptide transport system ATP-binding protein</fullName>
    </submittedName>
</protein>
<keyword evidence="3" id="KW-0547">Nucleotide-binding</keyword>
<dbReference type="GO" id="GO:0016887">
    <property type="term" value="F:ATP hydrolysis activity"/>
    <property type="evidence" value="ECO:0007669"/>
    <property type="project" value="InterPro"/>
</dbReference>
<dbReference type="InterPro" id="IPR013563">
    <property type="entry name" value="Oligopep_ABC_C"/>
</dbReference>
<dbReference type="InterPro" id="IPR003593">
    <property type="entry name" value="AAA+_ATPase"/>
</dbReference>
<dbReference type="Proteomes" id="UP000320209">
    <property type="component" value="Unassembled WGS sequence"/>
</dbReference>
<dbReference type="PROSITE" id="PS50893">
    <property type="entry name" value="ABC_TRANSPORTER_2"/>
    <property type="match status" value="1"/>
</dbReference>
<organism evidence="6 7">
    <name type="scientific">Nocardioides albertanoniae</name>
    <dbReference type="NCBI Taxonomy" id="1175486"/>
    <lineage>
        <taxon>Bacteria</taxon>
        <taxon>Bacillati</taxon>
        <taxon>Actinomycetota</taxon>
        <taxon>Actinomycetes</taxon>
        <taxon>Propionibacteriales</taxon>
        <taxon>Nocardioidaceae</taxon>
        <taxon>Nocardioides</taxon>
    </lineage>
</organism>
<comment type="caution">
    <text evidence="6">The sequence shown here is derived from an EMBL/GenBank/DDBJ whole genome shotgun (WGS) entry which is preliminary data.</text>
</comment>
<dbReference type="PANTHER" id="PTHR43776:SF7">
    <property type="entry name" value="D,D-DIPEPTIDE TRANSPORT ATP-BINDING PROTEIN DDPF-RELATED"/>
    <property type="match status" value="1"/>
</dbReference>
<dbReference type="SUPFAM" id="SSF52540">
    <property type="entry name" value="P-loop containing nucleoside triphosphate hydrolases"/>
    <property type="match status" value="1"/>
</dbReference>
<dbReference type="Pfam" id="PF08352">
    <property type="entry name" value="oligo_HPY"/>
    <property type="match status" value="1"/>
</dbReference>
<dbReference type="CDD" id="cd03257">
    <property type="entry name" value="ABC_NikE_OppD_transporters"/>
    <property type="match status" value="1"/>
</dbReference>
<dbReference type="InterPro" id="IPR017871">
    <property type="entry name" value="ABC_transporter-like_CS"/>
</dbReference>
<evidence type="ECO:0000313" key="6">
    <source>
        <dbReference type="EMBL" id="TQL67987.1"/>
    </source>
</evidence>
<dbReference type="GO" id="GO:0015833">
    <property type="term" value="P:peptide transport"/>
    <property type="evidence" value="ECO:0007669"/>
    <property type="project" value="InterPro"/>
</dbReference>
<proteinExistence type="inferred from homology"/>
<dbReference type="AlphaFoldDB" id="A0A543A607"/>
<dbReference type="NCBIfam" id="TIGR01727">
    <property type="entry name" value="oligo_HPY"/>
    <property type="match status" value="1"/>
</dbReference>
<dbReference type="Pfam" id="PF00005">
    <property type="entry name" value="ABC_tran"/>
    <property type="match status" value="1"/>
</dbReference>
<evidence type="ECO:0000256" key="2">
    <source>
        <dbReference type="ARBA" id="ARBA00022448"/>
    </source>
</evidence>
<dbReference type="FunFam" id="3.40.50.300:FF:000016">
    <property type="entry name" value="Oligopeptide ABC transporter ATP-binding component"/>
    <property type="match status" value="1"/>
</dbReference>
<keyword evidence="2" id="KW-0813">Transport</keyword>
<accession>A0A543A607</accession>
<keyword evidence="7" id="KW-1185">Reference proteome</keyword>
<sequence length="333" mass="36327">MIVPDAAPLVEARDLVKHFGGGKGLFTPNSPPVRAVDGVSLTIRRGETLGLVGESGSGKSTLGRLILRLIEPTSGSVTFDGEDIAQLSKSRLTQLRKRMQLVFQDPVSSFNPRMTIEQILTEPMVVHGIGERESRTKRAKELLDLVGLPSYALERYPHQFSGGQAQRIGIARSLATDPDLIVCDEAVSALDVSVQAQVLNLLKEVQRELGLSYLFIAHDLNVVRYISDRVCVMYLGKLAEVAHADDISERPKHPYSQALMESIPSPDAHHQLRTPLAGEIPSPRRPPSGCRFHPRCGQSIDGCDRDEPQLLSIGSAADAHSVACHLFDPTPAR</sequence>
<dbReference type="GO" id="GO:0005524">
    <property type="term" value="F:ATP binding"/>
    <property type="evidence" value="ECO:0007669"/>
    <property type="project" value="UniProtKB-KW"/>
</dbReference>
<evidence type="ECO:0000256" key="3">
    <source>
        <dbReference type="ARBA" id="ARBA00022741"/>
    </source>
</evidence>
<dbReference type="PROSITE" id="PS00211">
    <property type="entry name" value="ABC_TRANSPORTER_1"/>
    <property type="match status" value="1"/>
</dbReference>
<dbReference type="InterPro" id="IPR003439">
    <property type="entry name" value="ABC_transporter-like_ATP-bd"/>
</dbReference>
<evidence type="ECO:0000313" key="7">
    <source>
        <dbReference type="Proteomes" id="UP000320209"/>
    </source>
</evidence>
<evidence type="ECO:0000256" key="4">
    <source>
        <dbReference type="ARBA" id="ARBA00022840"/>
    </source>
</evidence>
<evidence type="ECO:0000259" key="5">
    <source>
        <dbReference type="PROSITE" id="PS50893"/>
    </source>
</evidence>
<dbReference type="InterPro" id="IPR050319">
    <property type="entry name" value="ABC_transp_ATP-bind"/>
</dbReference>
<gene>
    <name evidence="6" type="ORF">FB381_1876</name>
</gene>
<dbReference type="GO" id="GO:0055085">
    <property type="term" value="P:transmembrane transport"/>
    <property type="evidence" value="ECO:0007669"/>
    <property type="project" value="UniProtKB-ARBA"/>
</dbReference>
<comment type="similarity">
    <text evidence="1">Belongs to the ABC transporter superfamily.</text>
</comment>
<dbReference type="EMBL" id="VFOV01000001">
    <property type="protein sequence ID" value="TQL67987.1"/>
    <property type="molecule type" value="Genomic_DNA"/>
</dbReference>
<dbReference type="InterPro" id="IPR027417">
    <property type="entry name" value="P-loop_NTPase"/>
</dbReference>
<dbReference type="SMART" id="SM00382">
    <property type="entry name" value="AAA"/>
    <property type="match status" value="1"/>
</dbReference>
<dbReference type="OrthoDB" id="5357528at2"/>